<dbReference type="Pfam" id="PF08817">
    <property type="entry name" value="YukD"/>
    <property type="match status" value="1"/>
</dbReference>
<feature type="transmembrane region" description="Helical" evidence="7">
    <location>
        <begin position="166"/>
        <end position="187"/>
    </location>
</feature>
<evidence type="ECO:0000256" key="4">
    <source>
        <dbReference type="ARBA" id="ARBA00022692"/>
    </source>
</evidence>
<evidence type="ECO:0000313" key="9">
    <source>
        <dbReference type="EMBL" id="MDP7739726.1"/>
    </source>
</evidence>
<dbReference type="InterPro" id="IPR024962">
    <property type="entry name" value="YukD-like"/>
</dbReference>
<dbReference type="EMBL" id="JAUFSA010000007">
    <property type="protein sequence ID" value="MDP7739726.1"/>
    <property type="molecule type" value="Genomic_DNA"/>
</dbReference>
<dbReference type="Proteomes" id="UP001229081">
    <property type="component" value="Unassembled WGS sequence"/>
</dbReference>
<gene>
    <name evidence="9" type="primary">eccD</name>
    <name evidence="9" type="ORF">QXL92_33915</name>
</gene>
<feature type="transmembrane region" description="Helical" evidence="7">
    <location>
        <begin position="223"/>
        <end position="242"/>
    </location>
</feature>
<feature type="transmembrane region" description="Helical" evidence="7">
    <location>
        <begin position="352"/>
        <end position="373"/>
    </location>
</feature>
<keyword evidence="4 7" id="KW-0812">Transmembrane</keyword>
<name>A0AAJ1W6V8_9MYCO</name>
<sequence>MNSSKNPVDSPDTGIRMVRVAVVAGCTQTDMTLPANIAIGRLIFDLIQVLGTKLHEQGKDVSLFRSKTPGRWALSAVGMPPMADGKTLSELGVYDGDLLVLTRARAAEEFQPLVDDVFDAASLLTESRSRPWDSEMSERIGGVIAVIACSAAAGLIGLYSMAQRAMWVPALTAVVASMLTLAAAWVADQRYQRPRLTSALVLGSYPLAGVGGAAIVPGPWGPFHLVLCAGALIGVATVAAVIMKQLLALEATVMTVAGIVLAAALARAFWSVDYAALGIWVTLSALVVLSNAPKIGLFIARVPLPPVPTLGVTLTDDPDKCPRFIVAGSPDAQQYKAPGAEAFEQRTKAANLYLTGTIVGSSICAVAGTALAAQPGHHRYWASLVFSLFVGAILLRRARIYSDRNHTATMLVAGSAIVAVTVLRWALADARMSVVLAVSIGLLLVAGAVLVAGVTLPRARFNDVQRRVGELLELGVIAAVYPLGLWVAGVLGALRSLR</sequence>
<accession>A0AAJ1W6V8</accession>
<evidence type="ECO:0000256" key="2">
    <source>
        <dbReference type="ARBA" id="ARBA00006162"/>
    </source>
</evidence>
<dbReference type="Gene3D" id="3.10.20.90">
    <property type="entry name" value="Phosphatidylinositol 3-kinase Catalytic Subunit, Chain A, domain 1"/>
    <property type="match status" value="1"/>
</dbReference>
<keyword evidence="3" id="KW-1003">Cell membrane</keyword>
<dbReference type="PIRSF" id="PIRSF017804">
    <property type="entry name" value="Secretion_EccD1"/>
    <property type="match status" value="1"/>
</dbReference>
<evidence type="ECO:0000256" key="1">
    <source>
        <dbReference type="ARBA" id="ARBA00004651"/>
    </source>
</evidence>
<evidence type="ECO:0000313" key="10">
    <source>
        <dbReference type="Proteomes" id="UP001229081"/>
    </source>
</evidence>
<feature type="transmembrane region" description="Helical" evidence="7">
    <location>
        <begin position="249"/>
        <end position="268"/>
    </location>
</feature>
<comment type="caution">
    <text evidence="9">The sequence shown here is derived from an EMBL/GenBank/DDBJ whole genome shotgun (WGS) entry which is preliminary data.</text>
</comment>
<evidence type="ECO:0000259" key="8">
    <source>
        <dbReference type="Pfam" id="PF19053"/>
    </source>
</evidence>
<reference evidence="9" key="1">
    <citation type="submission" date="2023-06" db="EMBL/GenBank/DDBJ databases">
        <title>Identification of two novel mycobacterium reveal diversities and complexities of Mycobacterium gordonae clade.</title>
        <authorList>
            <person name="Matsumoto Y."/>
            <person name="Nakamura S."/>
            <person name="Motooka D."/>
            <person name="Fukushima K."/>
        </authorList>
    </citation>
    <scope>NUCLEOTIDE SEQUENCE</scope>
    <source>
        <strain evidence="9">TY812</strain>
    </source>
</reference>
<protein>
    <submittedName>
        <fullName evidence="9">Type VII secretion integral membrane protein EccD</fullName>
    </submittedName>
</protein>
<feature type="transmembrane region" description="Helical" evidence="7">
    <location>
        <begin position="274"/>
        <end position="292"/>
    </location>
</feature>
<feature type="transmembrane region" description="Helical" evidence="7">
    <location>
        <begin position="471"/>
        <end position="494"/>
    </location>
</feature>
<evidence type="ECO:0000256" key="7">
    <source>
        <dbReference type="SAM" id="Phobius"/>
    </source>
</evidence>
<dbReference type="AlphaFoldDB" id="A0AAJ1W6V8"/>
<evidence type="ECO:0000256" key="5">
    <source>
        <dbReference type="ARBA" id="ARBA00022989"/>
    </source>
</evidence>
<feature type="transmembrane region" description="Helical" evidence="7">
    <location>
        <begin position="407"/>
        <end position="427"/>
    </location>
</feature>
<evidence type="ECO:0000256" key="3">
    <source>
        <dbReference type="ARBA" id="ARBA00022475"/>
    </source>
</evidence>
<feature type="transmembrane region" description="Helical" evidence="7">
    <location>
        <begin position="379"/>
        <end position="395"/>
    </location>
</feature>
<comment type="similarity">
    <text evidence="2">Belongs to the EccD/Snm4 family.</text>
</comment>
<dbReference type="Pfam" id="PF19053">
    <property type="entry name" value="EccD"/>
    <property type="match status" value="1"/>
</dbReference>
<feature type="domain" description="EccD-like transmembrane" evidence="8">
    <location>
        <begin position="147"/>
        <end position="497"/>
    </location>
</feature>
<feature type="transmembrane region" description="Helical" evidence="7">
    <location>
        <begin position="199"/>
        <end position="217"/>
    </location>
</feature>
<dbReference type="InterPro" id="IPR006707">
    <property type="entry name" value="T7SS_EccD"/>
</dbReference>
<dbReference type="InterPro" id="IPR044049">
    <property type="entry name" value="EccD_transm"/>
</dbReference>
<feature type="transmembrane region" description="Helical" evidence="7">
    <location>
        <begin position="433"/>
        <end position="459"/>
    </location>
</feature>
<feature type="transmembrane region" description="Helical" evidence="7">
    <location>
        <begin position="140"/>
        <end position="160"/>
    </location>
</feature>
<comment type="subcellular location">
    <subcellularLocation>
        <location evidence="1">Cell membrane</location>
        <topology evidence="1">Multi-pass membrane protein</topology>
    </subcellularLocation>
</comment>
<keyword evidence="6 7" id="KW-0472">Membrane</keyword>
<dbReference type="NCBIfam" id="TIGR03920">
    <property type="entry name" value="T7SS_EccD"/>
    <property type="match status" value="1"/>
</dbReference>
<dbReference type="GO" id="GO:0005886">
    <property type="term" value="C:plasma membrane"/>
    <property type="evidence" value="ECO:0007669"/>
    <property type="project" value="UniProtKB-SubCell"/>
</dbReference>
<dbReference type="RefSeq" id="WP_306256146.1">
    <property type="nucleotide sequence ID" value="NZ_JAUFSA010000007.1"/>
</dbReference>
<keyword evidence="5 7" id="KW-1133">Transmembrane helix</keyword>
<proteinExistence type="inferred from homology"/>
<organism evidence="9 10">
    <name type="scientific">Mycobacterium paragordonae</name>
    <dbReference type="NCBI Taxonomy" id="1389713"/>
    <lineage>
        <taxon>Bacteria</taxon>
        <taxon>Bacillati</taxon>
        <taxon>Actinomycetota</taxon>
        <taxon>Actinomycetes</taxon>
        <taxon>Mycobacteriales</taxon>
        <taxon>Mycobacteriaceae</taxon>
        <taxon>Mycobacterium</taxon>
    </lineage>
</organism>
<evidence type="ECO:0000256" key="6">
    <source>
        <dbReference type="ARBA" id="ARBA00023136"/>
    </source>
</evidence>